<feature type="compositionally biased region" description="Low complexity" evidence="1">
    <location>
        <begin position="71"/>
        <end position="85"/>
    </location>
</feature>
<dbReference type="InterPro" id="IPR046985">
    <property type="entry name" value="IP5"/>
</dbReference>
<feature type="compositionally biased region" description="Basic and acidic residues" evidence="1">
    <location>
        <begin position="342"/>
        <end position="357"/>
    </location>
</feature>
<keyword evidence="3" id="KW-0540">Nuclease</keyword>
<feature type="compositionally biased region" description="Low complexity" evidence="1">
    <location>
        <begin position="473"/>
        <end position="499"/>
    </location>
</feature>
<dbReference type="AlphaFoldDB" id="A0A1X2HIY7"/>
<feature type="compositionally biased region" description="Basic and acidic residues" evidence="1">
    <location>
        <begin position="535"/>
        <end position="544"/>
    </location>
</feature>
<comment type="caution">
    <text evidence="3">The sequence shown here is derived from an EMBL/GenBank/DDBJ whole genome shotgun (WGS) entry which is preliminary data.</text>
</comment>
<name>A0A1X2HIY7_SYNRA</name>
<dbReference type="OMA" id="NMYGRLL"/>
<dbReference type="SUPFAM" id="SSF56219">
    <property type="entry name" value="DNase I-like"/>
    <property type="match status" value="1"/>
</dbReference>
<dbReference type="EMBL" id="MCGN01000003">
    <property type="protein sequence ID" value="ORY98566.1"/>
    <property type="molecule type" value="Genomic_DNA"/>
</dbReference>
<dbReference type="Proteomes" id="UP000242180">
    <property type="component" value="Unassembled WGS sequence"/>
</dbReference>
<feature type="region of interest" description="Disordered" evidence="1">
    <location>
        <begin position="473"/>
        <end position="503"/>
    </location>
</feature>
<protein>
    <submittedName>
        <fullName evidence="3">Endonuclease/exonuclease/phosphatase</fullName>
    </submittedName>
</protein>
<organism evidence="3 4">
    <name type="scientific">Syncephalastrum racemosum</name>
    <name type="common">Filamentous fungus</name>
    <dbReference type="NCBI Taxonomy" id="13706"/>
    <lineage>
        <taxon>Eukaryota</taxon>
        <taxon>Fungi</taxon>
        <taxon>Fungi incertae sedis</taxon>
        <taxon>Mucoromycota</taxon>
        <taxon>Mucoromycotina</taxon>
        <taxon>Mucoromycetes</taxon>
        <taxon>Mucorales</taxon>
        <taxon>Syncephalastraceae</taxon>
        <taxon>Syncephalastrum</taxon>
    </lineage>
</organism>
<dbReference type="SMART" id="SM00128">
    <property type="entry name" value="IPPc"/>
    <property type="match status" value="1"/>
</dbReference>
<gene>
    <name evidence="3" type="ORF">BCR43DRAFT_562038</name>
</gene>
<dbReference type="GO" id="GO:0004439">
    <property type="term" value="F:phosphatidylinositol-4,5-bisphosphate 5-phosphatase activity"/>
    <property type="evidence" value="ECO:0007669"/>
    <property type="project" value="TreeGrafter"/>
</dbReference>
<feature type="compositionally biased region" description="Basic and acidic residues" evidence="1">
    <location>
        <begin position="1"/>
        <end position="17"/>
    </location>
</feature>
<feature type="domain" description="Inositol polyphosphate-related phosphatase" evidence="2">
    <location>
        <begin position="122"/>
        <end position="503"/>
    </location>
</feature>
<dbReference type="GO" id="GO:0004527">
    <property type="term" value="F:exonuclease activity"/>
    <property type="evidence" value="ECO:0007669"/>
    <property type="project" value="UniProtKB-KW"/>
</dbReference>
<feature type="region of interest" description="Disordered" evidence="1">
    <location>
        <begin position="100"/>
        <end position="119"/>
    </location>
</feature>
<dbReference type="GO" id="GO:0046856">
    <property type="term" value="P:phosphatidylinositol dephosphorylation"/>
    <property type="evidence" value="ECO:0007669"/>
    <property type="project" value="InterPro"/>
</dbReference>
<feature type="compositionally biased region" description="Low complexity" evidence="1">
    <location>
        <begin position="440"/>
        <end position="461"/>
    </location>
</feature>
<dbReference type="InterPro" id="IPR036691">
    <property type="entry name" value="Endo/exonu/phosph_ase_sf"/>
</dbReference>
<evidence type="ECO:0000313" key="4">
    <source>
        <dbReference type="Proteomes" id="UP000242180"/>
    </source>
</evidence>
<feature type="region of interest" description="Disordered" evidence="1">
    <location>
        <begin position="1"/>
        <end position="85"/>
    </location>
</feature>
<keyword evidence="3" id="KW-0255">Endonuclease</keyword>
<feature type="compositionally biased region" description="Basic and acidic residues" evidence="1">
    <location>
        <begin position="46"/>
        <end position="69"/>
    </location>
</feature>
<dbReference type="PANTHER" id="PTHR11200">
    <property type="entry name" value="INOSITOL 5-PHOSPHATASE"/>
    <property type="match status" value="1"/>
</dbReference>
<dbReference type="Gene3D" id="3.60.10.10">
    <property type="entry name" value="Endonuclease/exonuclease/phosphatase"/>
    <property type="match status" value="1"/>
</dbReference>
<feature type="region of interest" description="Disordered" evidence="1">
    <location>
        <begin position="321"/>
        <end position="357"/>
    </location>
</feature>
<feature type="compositionally biased region" description="Low complexity" evidence="1">
    <location>
        <begin position="22"/>
        <end position="37"/>
    </location>
</feature>
<feature type="region of interest" description="Disordered" evidence="1">
    <location>
        <begin position="534"/>
        <end position="563"/>
    </location>
</feature>
<dbReference type="GO" id="GO:0004519">
    <property type="term" value="F:endonuclease activity"/>
    <property type="evidence" value="ECO:0007669"/>
    <property type="project" value="UniProtKB-KW"/>
</dbReference>
<dbReference type="InParanoid" id="A0A1X2HIY7"/>
<dbReference type="Pfam" id="PF22669">
    <property type="entry name" value="Exo_endo_phos2"/>
    <property type="match status" value="2"/>
</dbReference>
<evidence type="ECO:0000256" key="1">
    <source>
        <dbReference type="SAM" id="MobiDB-lite"/>
    </source>
</evidence>
<dbReference type="InterPro" id="IPR000300">
    <property type="entry name" value="IPPc"/>
</dbReference>
<keyword evidence="3" id="KW-0378">Hydrolase</keyword>
<evidence type="ECO:0000313" key="3">
    <source>
        <dbReference type="EMBL" id="ORY98566.1"/>
    </source>
</evidence>
<dbReference type="PANTHER" id="PTHR11200:SF275">
    <property type="entry name" value="LD06095P"/>
    <property type="match status" value="1"/>
</dbReference>
<feature type="region of interest" description="Disordered" evidence="1">
    <location>
        <begin position="431"/>
        <end position="461"/>
    </location>
</feature>
<keyword evidence="4" id="KW-1185">Reference proteome</keyword>
<sequence>MAEGEKPTSEKRRRDWPKLTLVPPQVVKTQQQTKQPQDSAQTRSTLNERDSQLLQTKDKIQNRMQHSRDPSTSSSAAAISAKTSATTRPRFRFAPLLFNKKPTGTSARSMPPSDPQGLSDTDRLKVFVGTWNMYGRLLPVDLAMFLTDRKEKETCREPFLDASATHPYHLLAIGTQECERDISESLFFPSKEVWEKRLSEHLGPSYELLKTETLAALHLAVFVWKPVSHYIRGVHSSRISTGFANIIGNKGAVAVSVMFGSRSLLFINCHLTAHQTRLEERNANVHRILHELDIDDFSGKRREHLSRSKTIKKSLLRFSSVRGPRRRKTDGQGNQVNSKEAAVPKRAEAPEKAKSDLQENAESVLTRFHHTFMFGDTNYRINADRAMVIETVKRGDFKSLLQYDQLTSVRQDPSCPLSHFQEHPINFPPTYKLDTMSYPSHESSSGSSVSSDTSSVSSEGESGSPALFDWFSSSGSSHRSTARTTPSSTRVSAAGDKAAPPLPPLPAAINSAAIASNSGAATVDITAAQAAQVEANKRNADEPKSVPSTPTAAKTRHKKQRSMSEPLAVAHTMLHSEQQHPRKLLNVADLQYDSSPKQRIPSWTDRILWHDRPALRDNTGKPPVSRANSTSSWWKRSSANTAPSLTANETQRTVCWYYHAVLYQALAGVSDHMPVVGIYGVPFNEWHDPVMDNSQQKSNTRSASWWQELIRV</sequence>
<accession>A0A1X2HIY7</accession>
<dbReference type="OrthoDB" id="405996at2759"/>
<dbReference type="STRING" id="13706.A0A1X2HIY7"/>
<reference evidence="3 4" key="1">
    <citation type="submission" date="2016-07" db="EMBL/GenBank/DDBJ databases">
        <title>Pervasive Adenine N6-methylation of Active Genes in Fungi.</title>
        <authorList>
            <consortium name="DOE Joint Genome Institute"/>
            <person name="Mondo S.J."/>
            <person name="Dannebaum R.O."/>
            <person name="Kuo R.C."/>
            <person name="Labutti K."/>
            <person name="Haridas S."/>
            <person name="Kuo A."/>
            <person name="Salamov A."/>
            <person name="Ahrendt S.R."/>
            <person name="Lipzen A."/>
            <person name="Sullivan W."/>
            <person name="Andreopoulos W.B."/>
            <person name="Clum A."/>
            <person name="Lindquist E."/>
            <person name="Daum C."/>
            <person name="Ramamoorthy G.K."/>
            <person name="Gryganskyi A."/>
            <person name="Culley D."/>
            <person name="Magnuson J.K."/>
            <person name="James T.Y."/>
            <person name="O'Malley M.A."/>
            <person name="Stajich J.E."/>
            <person name="Spatafora J.W."/>
            <person name="Visel A."/>
            <person name="Grigoriev I.V."/>
        </authorList>
    </citation>
    <scope>NUCLEOTIDE SEQUENCE [LARGE SCALE GENOMIC DNA]</scope>
    <source>
        <strain evidence="3 4">NRRL 2496</strain>
    </source>
</reference>
<evidence type="ECO:0000259" key="2">
    <source>
        <dbReference type="SMART" id="SM00128"/>
    </source>
</evidence>
<proteinExistence type="predicted"/>
<keyword evidence="3" id="KW-0269">Exonuclease</keyword>